<evidence type="ECO:0000259" key="1">
    <source>
        <dbReference type="Pfam" id="PF16778"/>
    </source>
</evidence>
<dbReference type="EMBL" id="LR797016">
    <property type="protein sequence ID" value="CAB4181626.1"/>
    <property type="molecule type" value="Genomic_DNA"/>
</dbReference>
<organism evidence="2">
    <name type="scientific">uncultured Caudovirales phage</name>
    <dbReference type="NCBI Taxonomy" id="2100421"/>
    <lineage>
        <taxon>Viruses</taxon>
        <taxon>Duplodnaviria</taxon>
        <taxon>Heunggongvirae</taxon>
        <taxon>Uroviricota</taxon>
        <taxon>Caudoviricetes</taxon>
        <taxon>Peduoviridae</taxon>
        <taxon>Maltschvirus</taxon>
        <taxon>Maltschvirus maltsch</taxon>
    </lineage>
</organism>
<sequence length="167" mass="18459">MQIRTNDGQVMYEAEFRAYQKANGGPAWDTTTTEVLTALGADVVFEGPQATGGTVYQFSQAAGVEQIDGKWYTKYILGPTFTDTPATDTTPAQTAAEQEAAYKASKDAEQATSVRTSRNDKLKECDWTQITDATVDKTAWATYRQALRDITKQIGFPWTIIWPKTPT</sequence>
<reference evidence="2" key="1">
    <citation type="submission" date="2020-04" db="EMBL/GenBank/DDBJ databases">
        <authorList>
            <person name="Chiriac C."/>
            <person name="Salcher M."/>
            <person name="Ghai R."/>
            <person name="Kavagutti S V."/>
        </authorList>
    </citation>
    <scope>NUCLEOTIDE SEQUENCE</scope>
</reference>
<dbReference type="EMBL" id="LR796635">
    <property type="protein sequence ID" value="CAB4156359.1"/>
    <property type="molecule type" value="Genomic_DNA"/>
</dbReference>
<name>A0A6J5NB90_9CAUD</name>
<evidence type="ECO:0000313" key="2">
    <source>
        <dbReference type="EMBL" id="CAB4156359.1"/>
    </source>
</evidence>
<dbReference type="Gene3D" id="6.10.140.1310">
    <property type="match status" value="1"/>
</dbReference>
<dbReference type="Pfam" id="PF16778">
    <property type="entry name" value="Phage_tail_APC"/>
    <property type="match status" value="1"/>
</dbReference>
<accession>A0A6J5NB90</accession>
<feature type="domain" description="Phage tail assembly chaperone-like" evidence="1">
    <location>
        <begin position="112"/>
        <end position="166"/>
    </location>
</feature>
<proteinExistence type="predicted"/>
<protein>
    <submittedName>
        <fullName evidence="2">Phage tail assembly chaperone protein</fullName>
    </submittedName>
</protein>
<evidence type="ECO:0000313" key="3">
    <source>
        <dbReference type="EMBL" id="CAB4181626.1"/>
    </source>
</evidence>
<dbReference type="InterPro" id="IPR031893">
    <property type="entry name" value="Phage_tail_APC"/>
</dbReference>
<gene>
    <name evidence="3" type="ORF">UFOVP1067_55</name>
    <name evidence="2" type="ORF">UFOVP662_55</name>
</gene>